<dbReference type="EMBL" id="LPVY01000021">
    <property type="protein sequence ID" value="KZB62053.1"/>
    <property type="molecule type" value="Genomic_DNA"/>
</dbReference>
<dbReference type="InterPro" id="IPR000160">
    <property type="entry name" value="GGDEF_dom"/>
</dbReference>
<dbReference type="PROSITE" id="PS50883">
    <property type="entry name" value="EAL"/>
    <property type="match status" value="1"/>
</dbReference>
<dbReference type="Pfam" id="PF00990">
    <property type="entry name" value="GGDEF"/>
    <property type="match status" value="1"/>
</dbReference>
<dbReference type="SMART" id="SM00052">
    <property type="entry name" value="EAL"/>
    <property type="match status" value="1"/>
</dbReference>
<evidence type="ECO:0000259" key="3">
    <source>
        <dbReference type="PROSITE" id="PS50887"/>
    </source>
</evidence>
<evidence type="ECO:0000256" key="1">
    <source>
        <dbReference type="SAM" id="Phobius"/>
    </source>
</evidence>
<name>A0A154L3P6_9PROT</name>
<evidence type="ECO:0000313" key="4">
    <source>
        <dbReference type="EMBL" id="KZB62053.1"/>
    </source>
</evidence>
<dbReference type="CDD" id="cd01949">
    <property type="entry name" value="GGDEF"/>
    <property type="match status" value="1"/>
</dbReference>
<dbReference type="PROSITE" id="PS50887">
    <property type="entry name" value="GGDEF"/>
    <property type="match status" value="1"/>
</dbReference>
<dbReference type="SUPFAM" id="SSF55073">
    <property type="entry name" value="Nucleotide cyclase"/>
    <property type="match status" value="1"/>
</dbReference>
<feature type="domain" description="GGDEF" evidence="3">
    <location>
        <begin position="257"/>
        <end position="392"/>
    </location>
</feature>
<feature type="transmembrane region" description="Helical" evidence="1">
    <location>
        <begin position="60"/>
        <end position="79"/>
    </location>
</feature>
<dbReference type="InterPro" id="IPR029787">
    <property type="entry name" value="Nucleotide_cyclase"/>
</dbReference>
<feature type="transmembrane region" description="Helical" evidence="1">
    <location>
        <begin position="151"/>
        <end position="168"/>
    </location>
</feature>
<feature type="transmembrane region" description="Helical" evidence="1">
    <location>
        <begin position="174"/>
        <end position="193"/>
    </location>
</feature>
<feature type="transmembrane region" description="Helical" evidence="1">
    <location>
        <begin position="100"/>
        <end position="117"/>
    </location>
</feature>
<dbReference type="Gene3D" id="3.30.70.270">
    <property type="match status" value="1"/>
</dbReference>
<dbReference type="InterPro" id="IPR050706">
    <property type="entry name" value="Cyclic-di-GMP_PDE-like"/>
</dbReference>
<organism evidence="4 5">
    <name type="scientific">Thalassospira lucentensis</name>
    <dbReference type="NCBI Taxonomy" id="168935"/>
    <lineage>
        <taxon>Bacteria</taxon>
        <taxon>Pseudomonadati</taxon>
        <taxon>Pseudomonadota</taxon>
        <taxon>Alphaproteobacteria</taxon>
        <taxon>Rhodospirillales</taxon>
        <taxon>Thalassospiraceae</taxon>
        <taxon>Thalassospira</taxon>
    </lineage>
</organism>
<evidence type="ECO:0000259" key="2">
    <source>
        <dbReference type="PROSITE" id="PS50883"/>
    </source>
</evidence>
<dbReference type="InterPro" id="IPR001633">
    <property type="entry name" value="EAL_dom"/>
</dbReference>
<keyword evidence="1" id="KW-0472">Membrane</keyword>
<dbReference type="PANTHER" id="PTHR33121">
    <property type="entry name" value="CYCLIC DI-GMP PHOSPHODIESTERASE PDEF"/>
    <property type="match status" value="1"/>
</dbReference>
<keyword evidence="1" id="KW-0812">Transmembrane</keyword>
<sequence length="666" mass="73778">MALKDLCRSIVGTFRVREDQPELVRAQVKALSRQIPLLYILLFANAVALAFTHYGTAPDWMTVYIPAVLGIVCLIRGLAWMRLRDTANDFASAVLHLRRIRILAAVISVVFTAWAIKMFGYGDAYQQGHVAYFISITVVGCIFCLLHFPPAALLVVIIVLGSFILHFGSTGNEVYVAIAANMAMVSLMIVQIIRSYYAAFSGLVESQIDLEKQHTKTIELSNQNRELAFRDALTGLSNRRAFFSHLDEAVARAKDGGRFAVAMIDLDGFKPVNDVHGHPAGDDVLVKASARLRDILGPDVLLARLGGDEFGVILDDITDAAELIRIGRELCGTLNDPFEVGGGTVQLSASLGFATYPAVARKPNALFERADFALYYAKKNMPGHPVLFAAHHETLIRHDSQIEQALRKADLESELSIHYQPVFDLHSGKLHSIEVLARWDNDKMGRVSPEMFFPVAEKTGQVGTLSTILFQKALKSMIAWPQDVPLSFNLSARDIVLPDMAHWLIDQIKFFGIDPGRLTFEVTETALLRDFVSARASIRYLRRHGAKVALDDFGIGYSSLRYVHELEFDCLKIDRSFIEPIVTSERSQRIVKTVIDMCDNLGTDCVIEGIETPEQRDEVLRLGGHLAQGYFFARPSATIDWDALPNVAGLDRADPPSAPRPADAKS</sequence>
<dbReference type="Gene3D" id="3.20.20.450">
    <property type="entry name" value="EAL domain"/>
    <property type="match status" value="1"/>
</dbReference>
<dbReference type="NCBIfam" id="TIGR00254">
    <property type="entry name" value="GGDEF"/>
    <property type="match status" value="1"/>
</dbReference>
<dbReference type="OrthoDB" id="9814202at2"/>
<comment type="caution">
    <text evidence="4">The sequence shown here is derived from an EMBL/GenBank/DDBJ whole genome shotgun (WGS) entry which is preliminary data.</text>
</comment>
<dbReference type="GO" id="GO:0071111">
    <property type="term" value="F:cyclic-guanylate-specific phosphodiesterase activity"/>
    <property type="evidence" value="ECO:0007669"/>
    <property type="project" value="InterPro"/>
</dbReference>
<dbReference type="SMART" id="SM00267">
    <property type="entry name" value="GGDEF"/>
    <property type="match status" value="1"/>
</dbReference>
<proteinExistence type="predicted"/>
<dbReference type="CDD" id="cd01948">
    <property type="entry name" value="EAL"/>
    <property type="match status" value="1"/>
</dbReference>
<accession>A0A154L3P6</accession>
<dbReference type="PANTHER" id="PTHR33121:SF71">
    <property type="entry name" value="OXYGEN SENSOR PROTEIN DOSP"/>
    <property type="match status" value="1"/>
</dbReference>
<dbReference type="SUPFAM" id="SSF141868">
    <property type="entry name" value="EAL domain-like"/>
    <property type="match status" value="1"/>
</dbReference>
<feature type="domain" description="EAL" evidence="2">
    <location>
        <begin position="399"/>
        <end position="649"/>
    </location>
</feature>
<dbReference type="RefSeq" id="WP_062952634.1">
    <property type="nucleotide sequence ID" value="NZ_LPVY01000021.1"/>
</dbReference>
<dbReference type="Pfam" id="PF00563">
    <property type="entry name" value="EAL"/>
    <property type="match status" value="1"/>
</dbReference>
<reference evidence="4 5" key="1">
    <citation type="submission" date="2015-12" db="EMBL/GenBank/DDBJ databases">
        <title>Genome sequence of Thalassospira lucentensis MCCC 1A02072.</title>
        <authorList>
            <person name="Lu L."/>
            <person name="Lai Q."/>
            <person name="Shao Z."/>
            <person name="Qian P."/>
        </authorList>
    </citation>
    <scope>NUCLEOTIDE SEQUENCE [LARGE SCALE GENOMIC DNA]</scope>
    <source>
        <strain evidence="4 5">MCCC 1A02072</strain>
    </source>
</reference>
<keyword evidence="1" id="KW-1133">Transmembrane helix</keyword>
<dbReference type="Proteomes" id="UP000076335">
    <property type="component" value="Unassembled WGS sequence"/>
</dbReference>
<evidence type="ECO:0000313" key="5">
    <source>
        <dbReference type="Proteomes" id="UP000076335"/>
    </source>
</evidence>
<gene>
    <name evidence="4" type="ORF">AUP42_03570</name>
</gene>
<dbReference type="InterPro" id="IPR035919">
    <property type="entry name" value="EAL_sf"/>
</dbReference>
<protein>
    <submittedName>
        <fullName evidence="4">Diguanylate cyclase</fullName>
    </submittedName>
</protein>
<dbReference type="InterPro" id="IPR043128">
    <property type="entry name" value="Rev_trsase/Diguanyl_cyclase"/>
</dbReference>
<dbReference type="AlphaFoldDB" id="A0A154L3P6"/>
<feature type="transmembrane region" description="Helical" evidence="1">
    <location>
        <begin position="35"/>
        <end position="54"/>
    </location>
</feature>